<evidence type="ECO:0000313" key="2">
    <source>
        <dbReference type="EMBL" id="KAJ1208288.1"/>
    </source>
</evidence>
<dbReference type="AlphaFoldDB" id="A0AAV7W464"/>
<name>A0AAV7W464_PLEWA</name>
<protein>
    <submittedName>
        <fullName evidence="2">Uncharacterized protein</fullName>
    </submittedName>
</protein>
<evidence type="ECO:0000313" key="3">
    <source>
        <dbReference type="Proteomes" id="UP001066276"/>
    </source>
</evidence>
<feature type="region of interest" description="Disordered" evidence="1">
    <location>
        <begin position="129"/>
        <end position="161"/>
    </location>
</feature>
<feature type="region of interest" description="Disordered" evidence="1">
    <location>
        <begin position="1"/>
        <end position="91"/>
    </location>
</feature>
<dbReference type="Proteomes" id="UP001066276">
    <property type="component" value="Chromosome 1_2"/>
</dbReference>
<reference evidence="2" key="1">
    <citation type="journal article" date="2022" name="bioRxiv">
        <title>Sequencing and chromosome-scale assembly of the giantPleurodeles waltlgenome.</title>
        <authorList>
            <person name="Brown T."/>
            <person name="Elewa A."/>
            <person name="Iarovenko S."/>
            <person name="Subramanian E."/>
            <person name="Araus A.J."/>
            <person name="Petzold A."/>
            <person name="Susuki M."/>
            <person name="Suzuki K.-i.T."/>
            <person name="Hayashi T."/>
            <person name="Toyoda A."/>
            <person name="Oliveira C."/>
            <person name="Osipova E."/>
            <person name="Leigh N.D."/>
            <person name="Simon A."/>
            <person name="Yun M.H."/>
        </authorList>
    </citation>
    <scope>NUCLEOTIDE SEQUENCE</scope>
    <source>
        <strain evidence="2">20211129_DDA</strain>
        <tissue evidence="2">Liver</tissue>
    </source>
</reference>
<sequence length="187" mass="20723">MAGAWSGHDERWPPKLRAPHCSSLGEAAGAQRPLKKNYKQLRRPSQHIEPRSLQRRLVQTNREDSSAPRQWRPCRGRSRVSGDRSGTAQSACQVQRRWLTCPTIGKRHFAIHLDVASPLPRLLPLSAKASDLGGTDTPPSEEKQVNKGRRDTGTDQRCLPLFGYPTTRAAARAPASAGPQLRKATPR</sequence>
<comment type="caution">
    <text evidence="2">The sequence shown here is derived from an EMBL/GenBank/DDBJ whole genome shotgun (WGS) entry which is preliminary data.</text>
</comment>
<accession>A0AAV7W464</accession>
<organism evidence="2 3">
    <name type="scientific">Pleurodeles waltl</name>
    <name type="common">Iberian ribbed newt</name>
    <dbReference type="NCBI Taxonomy" id="8319"/>
    <lineage>
        <taxon>Eukaryota</taxon>
        <taxon>Metazoa</taxon>
        <taxon>Chordata</taxon>
        <taxon>Craniata</taxon>
        <taxon>Vertebrata</taxon>
        <taxon>Euteleostomi</taxon>
        <taxon>Amphibia</taxon>
        <taxon>Batrachia</taxon>
        <taxon>Caudata</taxon>
        <taxon>Salamandroidea</taxon>
        <taxon>Salamandridae</taxon>
        <taxon>Pleurodelinae</taxon>
        <taxon>Pleurodeles</taxon>
    </lineage>
</organism>
<proteinExistence type="predicted"/>
<feature type="compositionally biased region" description="Basic residues" evidence="1">
    <location>
        <begin position="33"/>
        <end position="45"/>
    </location>
</feature>
<evidence type="ECO:0000256" key="1">
    <source>
        <dbReference type="SAM" id="MobiDB-lite"/>
    </source>
</evidence>
<feature type="compositionally biased region" description="Basic and acidic residues" evidence="1">
    <location>
        <begin position="140"/>
        <end position="154"/>
    </location>
</feature>
<dbReference type="EMBL" id="JANPWB010000002">
    <property type="protein sequence ID" value="KAJ1208288.1"/>
    <property type="molecule type" value="Genomic_DNA"/>
</dbReference>
<gene>
    <name evidence="2" type="ORF">NDU88_003674</name>
</gene>
<keyword evidence="3" id="KW-1185">Reference proteome</keyword>